<keyword evidence="2" id="KW-1185">Reference proteome</keyword>
<proteinExistence type="predicted"/>
<name>A0AAV6U9I7_9ARAC</name>
<dbReference type="EMBL" id="JAFNEN010000559">
    <property type="protein sequence ID" value="KAG8180538.1"/>
    <property type="molecule type" value="Genomic_DNA"/>
</dbReference>
<sequence>MPLVSSLASPHKKTCYPPHRGGRFLSLSHAADVFNHFKKIFEERDFDRSVLMNAFPTNHPEMDTSPFTPAEIRGRLHKFENSAPGPDRLSYENLKQADPDCRIIARIFNFCLYSRRIPSAWKKSKSILIHKKDDIDDLQNWRPISLCNTL</sequence>
<organism evidence="1 2">
    <name type="scientific">Oedothorax gibbosus</name>
    <dbReference type="NCBI Taxonomy" id="931172"/>
    <lineage>
        <taxon>Eukaryota</taxon>
        <taxon>Metazoa</taxon>
        <taxon>Ecdysozoa</taxon>
        <taxon>Arthropoda</taxon>
        <taxon>Chelicerata</taxon>
        <taxon>Arachnida</taxon>
        <taxon>Araneae</taxon>
        <taxon>Araneomorphae</taxon>
        <taxon>Entelegynae</taxon>
        <taxon>Araneoidea</taxon>
        <taxon>Linyphiidae</taxon>
        <taxon>Erigoninae</taxon>
        <taxon>Oedothorax</taxon>
    </lineage>
</organism>
<reference evidence="1 2" key="1">
    <citation type="journal article" date="2022" name="Nat. Ecol. Evol.">
        <title>A masculinizing supergene underlies an exaggerated male reproductive morph in a spider.</title>
        <authorList>
            <person name="Hendrickx F."/>
            <person name="De Corte Z."/>
            <person name="Sonet G."/>
            <person name="Van Belleghem S.M."/>
            <person name="Kostlbacher S."/>
            <person name="Vangestel C."/>
        </authorList>
    </citation>
    <scope>NUCLEOTIDE SEQUENCE [LARGE SCALE GENOMIC DNA]</scope>
    <source>
        <strain evidence="1">W744_W776</strain>
    </source>
</reference>
<accession>A0AAV6U9I7</accession>
<comment type="caution">
    <text evidence="1">The sequence shown here is derived from an EMBL/GenBank/DDBJ whole genome shotgun (WGS) entry which is preliminary data.</text>
</comment>
<evidence type="ECO:0008006" key="3">
    <source>
        <dbReference type="Google" id="ProtNLM"/>
    </source>
</evidence>
<dbReference type="AlphaFoldDB" id="A0AAV6U9I7"/>
<dbReference type="PANTHER" id="PTHR19446">
    <property type="entry name" value="REVERSE TRANSCRIPTASES"/>
    <property type="match status" value="1"/>
</dbReference>
<gene>
    <name evidence="1" type="ORF">JTE90_018158</name>
</gene>
<evidence type="ECO:0000313" key="1">
    <source>
        <dbReference type="EMBL" id="KAG8180538.1"/>
    </source>
</evidence>
<protein>
    <recommendedName>
        <fullName evidence="3">Reverse transcriptase</fullName>
    </recommendedName>
</protein>
<evidence type="ECO:0000313" key="2">
    <source>
        <dbReference type="Proteomes" id="UP000827092"/>
    </source>
</evidence>
<dbReference type="Proteomes" id="UP000827092">
    <property type="component" value="Unassembled WGS sequence"/>
</dbReference>